<accession>A0A6C0RFK0</accession>
<evidence type="ECO:0000313" key="4">
    <source>
        <dbReference type="EMBL" id="QIA08919.1"/>
    </source>
</evidence>
<dbReference type="EMBL" id="CP048409">
    <property type="protein sequence ID" value="QIA08919.1"/>
    <property type="molecule type" value="Genomic_DNA"/>
</dbReference>
<keyword evidence="5" id="KW-1185">Reference proteome</keyword>
<dbReference type="Pfam" id="PF16344">
    <property type="entry name" value="FecR_C"/>
    <property type="match status" value="1"/>
</dbReference>
<name>A0A6C0RFK0_9BACT</name>
<evidence type="ECO:0000259" key="3">
    <source>
        <dbReference type="Pfam" id="PF16344"/>
    </source>
</evidence>
<dbReference type="InterPro" id="IPR012373">
    <property type="entry name" value="Ferrdict_sens_TM"/>
</dbReference>
<dbReference type="InterPro" id="IPR006860">
    <property type="entry name" value="FecR"/>
</dbReference>
<sequence>MTNTNKNIEHLLAKSVFEELSKDEKSQLNKWIAESEENAKDYEAYQQLWKKSEELVVGDVIDVEDSLLKTKKRISFSDSKKRWLIIARQVAAVLLVSITISGLYTYFSVPEKEHVVYQDISTAYGTQTEFELADGTKVWLNSGSRIHYPNSFNNMEERRIELVGEAFFEVTKNAEKPFVVQTSALDVKVLGTAFNVSAYENAPDLTVALKEGKVSLLKANSGDDNALVSLTPNEVAVYNNKEKDIVIHKERSLNKYNAWKDGRIVFFEDGIETVVQKLENWYNVDVEIADEELNELIFTATFINESLEQVLNLLSISSPIDYSIIQASKNKNGIYSKRKIIIKERNNR</sequence>
<evidence type="ECO:0000313" key="5">
    <source>
        <dbReference type="Proteomes" id="UP000474630"/>
    </source>
</evidence>
<gene>
    <name evidence="4" type="ORF">G0Q07_14890</name>
</gene>
<dbReference type="KEGG" id="drc:G0Q07_14890"/>
<organism evidence="4 5">
    <name type="scientific">Draconibacterium halophilum</name>
    <dbReference type="NCBI Taxonomy" id="2706887"/>
    <lineage>
        <taxon>Bacteria</taxon>
        <taxon>Pseudomonadati</taxon>
        <taxon>Bacteroidota</taxon>
        <taxon>Bacteroidia</taxon>
        <taxon>Marinilabiliales</taxon>
        <taxon>Prolixibacteraceae</taxon>
        <taxon>Draconibacterium</taxon>
    </lineage>
</organism>
<dbReference type="RefSeq" id="WP_163347546.1">
    <property type="nucleotide sequence ID" value="NZ_CP048409.1"/>
</dbReference>
<feature type="transmembrane region" description="Helical" evidence="1">
    <location>
        <begin position="83"/>
        <end position="107"/>
    </location>
</feature>
<keyword evidence="1" id="KW-0812">Transmembrane</keyword>
<dbReference type="FunFam" id="2.60.120.1440:FF:000001">
    <property type="entry name" value="Putative anti-sigma factor"/>
    <property type="match status" value="1"/>
</dbReference>
<evidence type="ECO:0000256" key="1">
    <source>
        <dbReference type="SAM" id="Phobius"/>
    </source>
</evidence>
<dbReference type="PANTHER" id="PTHR30273">
    <property type="entry name" value="PERIPLASMIC SIGNAL SENSOR AND SIGMA FACTOR ACTIVATOR FECR-RELATED"/>
    <property type="match status" value="1"/>
</dbReference>
<dbReference type="InterPro" id="IPR032508">
    <property type="entry name" value="FecR_C"/>
</dbReference>
<dbReference type="PIRSF" id="PIRSF018266">
    <property type="entry name" value="FecR"/>
    <property type="match status" value="1"/>
</dbReference>
<dbReference type="PANTHER" id="PTHR30273:SF2">
    <property type="entry name" value="PROTEIN FECR"/>
    <property type="match status" value="1"/>
</dbReference>
<evidence type="ECO:0000259" key="2">
    <source>
        <dbReference type="Pfam" id="PF04773"/>
    </source>
</evidence>
<dbReference type="AlphaFoldDB" id="A0A6C0RFK0"/>
<dbReference type="Gene3D" id="3.55.50.30">
    <property type="match status" value="1"/>
</dbReference>
<reference evidence="4 5" key="1">
    <citation type="submission" date="2020-02" db="EMBL/GenBank/DDBJ databases">
        <title>Genome sequencing for Draconibacterium sp. strain M1.</title>
        <authorList>
            <person name="Park S.-J."/>
        </authorList>
    </citation>
    <scope>NUCLEOTIDE SEQUENCE [LARGE SCALE GENOMIC DNA]</scope>
    <source>
        <strain evidence="4 5">M1</strain>
    </source>
</reference>
<dbReference type="GO" id="GO:0016989">
    <property type="term" value="F:sigma factor antagonist activity"/>
    <property type="evidence" value="ECO:0007669"/>
    <property type="project" value="TreeGrafter"/>
</dbReference>
<feature type="domain" description="FecR protein" evidence="2">
    <location>
        <begin position="119"/>
        <end position="214"/>
    </location>
</feature>
<proteinExistence type="predicted"/>
<dbReference type="Pfam" id="PF04773">
    <property type="entry name" value="FecR"/>
    <property type="match status" value="1"/>
</dbReference>
<protein>
    <submittedName>
        <fullName evidence="4">DUF4974 domain-containing protein</fullName>
    </submittedName>
</protein>
<keyword evidence="1" id="KW-0472">Membrane</keyword>
<dbReference type="Gene3D" id="2.60.120.1440">
    <property type="match status" value="1"/>
</dbReference>
<feature type="domain" description="Protein FecR C-terminal" evidence="3">
    <location>
        <begin position="264"/>
        <end position="324"/>
    </location>
</feature>
<keyword evidence="1" id="KW-1133">Transmembrane helix</keyword>
<dbReference type="Proteomes" id="UP000474630">
    <property type="component" value="Chromosome"/>
</dbReference>